<protein>
    <submittedName>
        <fullName evidence="1">Uncharacterized protein</fullName>
    </submittedName>
</protein>
<keyword evidence="2" id="KW-1185">Reference proteome</keyword>
<evidence type="ECO:0000313" key="2">
    <source>
        <dbReference type="Proteomes" id="UP000621266"/>
    </source>
</evidence>
<gene>
    <name evidence="1" type="ORF">GCU69_28105</name>
</gene>
<proteinExistence type="predicted"/>
<reference evidence="1 2" key="1">
    <citation type="submission" date="2019-10" db="EMBL/GenBank/DDBJ databases">
        <title>Streptomyces tenebrisbrunneis sp.nov., an endogenous actinomycete isolated from of Lycium ruthenicum.</title>
        <authorList>
            <person name="Ma L."/>
        </authorList>
    </citation>
    <scope>NUCLEOTIDE SEQUENCE [LARGE SCALE GENOMIC DNA]</scope>
    <source>
        <strain evidence="1 2">TRM 66187</strain>
    </source>
</reference>
<accession>A0ABQ7FAU4</accession>
<comment type="caution">
    <text evidence="1">The sequence shown here is derived from an EMBL/GenBank/DDBJ whole genome shotgun (WGS) entry which is preliminary data.</text>
</comment>
<sequence>MTVLCCLGAAGVLVAAVALVVHLVTRPPESPYRMEFSSPGTGCHGSSESEDAVLFLAEDSGEVLRCRPGGLPYDDGTGPGRVRPVGAFSAPEIGRIVELSRSLAAEGGGLSEADRRAVERLIEEIGREHGYGVQPETPAQRAAWPVASYSFSAGAALLLLGGAGLFGSHAHWGKL</sequence>
<dbReference type="Proteomes" id="UP000621266">
    <property type="component" value="Unassembled WGS sequence"/>
</dbReference>
<organism evidence="1 2">
    <name type="scientific">Streptomyces lycii</name>
    <dbReference type="NCBI Taxonomy" id="2654337"/>
    <lineage>
        <taxon>Bacteria</taxon>
        <taxon>Bacillati</taxon>
        <taxon>Actinomycetota</taxon>
        <taxon>Actinomycetes</taxon>
        <taxon>Kitasatosporales</taxon>
        <taxon>Streptomycetaceae</taxon>
        <taxon>Streptomyces</taxon>
    </lineage>
</organism>
<dbReference type="RefSeq" id="WP_156207518.1">
    <property type="nucleotide sequence ID" value="NZ_WHPN01000402.1"/>
</dbReference>
<dbReference type="EMBL" id="WHPN01000402">
    <property type="protein sequence ID" value="KAF4405855.1"/>
    <property type="molecule type" value="Genomic_DNA"/>
</dbReference>
<name>A0ABQ7FAU4_9ACTN</name>
<evidence type="ECO:0000313" key="1">
    <source>
        <dbReference type="EMBL" id="KAF4405855.1"/>
    </source>
</evidence>